<dbReference type="InterPro" id="IPR018170">
    <property type="entry name" value="Aldo/ket_reductase_CS"/>
</dbReference>
<dbReference type="PROSITE" id="PS00063">
    <property type="entry name" value="ALDOKETO_REDUCTASE_3"/>
    <property type="match status" value="1"/>
</dbReference>
<gene>
    <name evidence="5" type="primary">ytbE</name>
    <name evidence="5" type="ORF">PAECIP111891_06938</name>
</gene>
<accession>A0ABN8H900</accession>
<evidence type="ECO:0000256" key="2">
    <source>
        <dbReference type="ARBA" id="ARBA00022857"/>
    </source>
</evidence>
<proteinExistence type="inferred from homology"/>
<comment type="similarity">
    <text evidence="1">Belongs to the aldo/keto reductase family.</text>
</comment>
<dbReference type="PANTHER" id="PTHR43827">
    <property type="entry name" value="2,5-DIKETO-D-GLUCONIC ACID REDUCTASE"/>
    <property type="match status" value="1"/>
</dbReference>
<dbReference type="EMBL" id="CAKMMW010000045">
    <property type="protein sequence ID" value="CAH1232035.1"/>
    <property type="molecule type" value="Genomic_DNA"/>
</dbReference>
<dbReference type="InterPro" id="IPR023210">
    <property type="entry name" value="NADP_OxRdtase_dom"/>
</dbReference>
<reference evidence="5" key="1">
    <citation type="submission" date="2022-01" db="EMBL/GenBank/DDBJ databases">
        <authorList>
            <person name="Criscuolo A."/>
        </authorList>
    </citation>
    <scope>NUCLEOTIDE SEQUENCE</scope>
    <source>
        <strain evidence="5">CIP111891</strain>
    </source>
</reference>
<evidence type="ECO:0000256" key="3">
    <source>
        <dbReference type="ARBA" id="ARBA00023002"/>
    </source>
</evidence>
<comment type="caution">
    <text evidence="5">The sequence shown here is derived from an EMBL/GenBank/DDBJ whole genome shotgun (WGS) entry which is preliminary data.</text>
</comment>
<protein>
    <submittedName>
        <fullName evidence="5">Oxidoreductase YtbE</fullName>
        <ecNumber evidence="5">1.-.-.-</ecNumber>
    </submittedName>
</protein>
<dbReference type="Pfam" id="PF00248">
    <property type="entry name" value="Aldo_ket_red"/>
    <property type="match status" value="1"/>
</dbReference>
<dbReference type="SUPFAM" id="SSF51430">
    <property type="entry name" value="NAD(P)-linked oxidoreductase"/>
    <property type="match status" value="1"/>
</dbReference>
<evidence type="ECO:0000259" key="4">
    <source>
        <dbReference type="Pfam" id="PF00248"/>
    </source>
</evidence>
<dbReference type="InterPro" id="IPR020471">
    <property type="entry name" value="AKR"/>
</dbReference>
<dbReference type="EC" id="1.-.-.-" evidence="5"/>
<feature type="domain" description="NADP-dependent oxidoreductase" evidence="4">
    <location>
        <begin position="32"/>
        <end position="277"/>
    </location>
</feature>
<dbReference type="PROSITE" id="PS00062">
    <property type="entry name" value="ALDOKETO_REDUCTASE_2"/>
    <property type="match status" value="1"/>
</dbReference>
<dbReference type="Gene3D" id="3.20.20.100">
    <property type="entry name" value="NADP-dependent oxidoreductase domain"/>
    <property type="match status" value="1"/>
</dbReference>
<evidence type="ECO:0000313" key="5">
    <source>
        <dbReference type="EMBL" id="CAH1232035.1"/>
    </source>
</evidence>
<dbReference type="InterPro" id="IPR044500">
    <property type="entry name" value="AKR5G"/>
</dbReference>
<dbReference type="Proteomes" id="UP000838821">
    <property type="component" value="Unassembled WGS sequence"/>
</dbReference>
<name>A0ABN8H900_9BACL</name>
<sequence>MLNQTNHLQNTINNNLQAETTLHNGVTMPWLGLGVFKVEDGPEVVHAVKAAMKIGYRSIDTAAIYGNESSVGQGIREGMAAHGLTRDQLFVTSKVWNADLGYESTIAAYEASLEKLGLDYLDLYLIHWPVQGKYVEAWRALETLYKEGRVKAIGVSNFQIHHLEDVMAAGSIKPMVNQVELHPLLAQTDVHDFCKEHGIQLEAWSPLMQGQLLDNPTLKALAERHGKSIAQVILRWDLQRGIVTIPKSTKEHRILENGSIFDFELTNEDMAAIDSMNQNLRVGPDPDNFDF</sequence>
<dbReference type="PANTHER" id="PTHR43827:SF3">
    <property type="entry name" value="NADP-DEPENDENT OXIDOREDUCTASE DOMAIN-CONTAINING PROTEIN"/>
    <property type="match status" value="1"/>
</dbReference>
<dbReference type="InterPro" id="IPR036812">
    <property type="entry name" value="NAD(P)_OxRdtase_dom_sf"/>
</dbReference>
<dbReference type="PRINTS" id="PR00069">
    <property type="entry name" value="ALDKETRDTASE"/>
</dbReference>
<keyword evidence="2" id="KW-0521">NADP</keyword>
<keyword evidence="3 5" id="KW-0560">Oxidoreductase</keyword>
<dbReference type="PROSITE" id="PS00798">
    <property type="entry name" value="ALDOKETO_REDUCTASE_1"/>
    <property type="match status" value="1"/>
</dbReference>
<organism evidence="5 6">
    <name type="scientific">Paenibacillus allorhizoplanae</name>
    <dbReference type="NCBI Taxonomy" id="2905648"/>
    <lineage>
        <taxon>Bacteria</taxon>
        <taxon>Bacillati</taxon>
        <taxon>Bacillota</taxon>
        <taxon>Bacilli</taxon>
        <taxon>Bacillales</taxon>
        <taxon>Paenibacillaceae</taxon>
        <taxon>Paenibacillus</taxon>
    </lineage>
</organism>
<dbReference type="CDD" id="cd19157">
    <property type="entry name" value="AKR_AKR5G1-3"/>
    <property type="match status" value="1"/>
</dbReference>
<dbReference type="GO" id="GO:0016491">
    <property type="term" value="F:oxidoreductase activity"/>
    <property type="evidence" value="ECO:0007669"/>
    <property type="project" value="UniProtKB-KW"/>
</dbReference>
<dbReference type="PIRSF" id="PIRSF000097">
    <property type="entry name" value="AKR"/>
    <property type="match status" value="1"/>
</dbReference>
<evidence type="ECO:0000313" key="6">
    <source>
        <dbReference type="Proteomes" id="UP000838821"/>
    </source>
</evidence>
<evidence type="ECO:0000256" key="1">
    <source>
        <dbReference type="ARBA" id="ARBA00007905"/>
    </source>
</evidence>
<keyword evidence="6" id="KW-1185">Reference proteome</keyword>